<dbReference type="InterPro" id="IPR000160">
    <property type="entry name" value="GGDEF_dom"/>
</dbReference>
<dbReference type="Gene3D" id="3.30.70.270">
    <property type="match status" value="1"/>
</dbReference>
<dbReference type="RefSeq" id="WP_143146433.1">
    <property type="nucleotide sequence ID" value="NZ_FQUL01000017.1"/>
</dbReference>
<dbReference type="OrthoDB" id="5165646at2"/>
<evidence type="ECO:0000313" key="2">
    <source>
        <dbReference type="EMBL" id="SHE69230.1"/>
    </source>
</evidence>
<protein>
    <submittedName>
        <fullName evidence="2">Diguanylate cyclase (GGDEF) domain-containing protein</fullName>
    </submittedName>
</protein>
<dbReference type="STRING" id="1121881.SAMN02745225_01339"/>
<dbReference type="PROSITE" id="PS50887">
    <property type="entry name" value="GGDEF"/>
    <property type="match status" value="1"/>
</dbReference>
<dbReference type="PANTHER" id="PTHR44757">
    <property type="entry name" value="DIGUANYLATE CYCLASE DGCP"/>
    <property type="match status" value="1"/>
</dbReference>
<evidence type="ECO:0000259" key="1">
    <source>
        <dbReference type="PROSITE" id="PS50887"/>
    </source>
</evidence>
<dbReference type="SUPFAM" id="SSF55781">
    <property type="entry name" value="GAF domain-like"/>
    <property type="match status" value="1"/>
</dbReference>
<evidence type="ECO:0000313" key="3">
    <source>
        <dbReference type="Proteomes" id="UP000184295"/>
    </source>
</evidence>
<reference evidence="3" key="1">
    <citation type="submission" date="2016-11" db="EMBL/GenBank/DDBJ databases">
        <authorList>
            <person name="Varghese N."/>
            <person name="Submissions S."/>
        </authorList>
    </citation>
    <scope>NUCLEOTIDE SEQUENCE [LARGE SCALE GENOMIC DNA]</scope>
    <source>
        <strain evidence="3">DSM 19514</strain>
    </source>
</reference>
<feature type="domain" description="GGDEF" evidence="1">
    <location>
        <begin position="366"/>
        <end position="451"/>
    </location>
</feature>
<dbReference type="Pfam" id="PF00990">
    <property type="entry name" value="GGDEF"/>
    <property type="match status" value="1"/>
</dbReference>
<dbReference type="SMART" id="SM00267">
    <property type="entry name" value="GGDEF"/>
    <property type="match status" value="1"/>
</dbReference>
<dbReference type="AlphaFoldDB" id="A0A1M4VK35"/>
<dbReference type="EMBL" id="FQUL01000017">
    <property type="protein sequence ID" value="SHE69230.1"/>
    <property type="molecule type" value="Genomic_DNA"/>
</dbReference>
<dbReference type="PANTHER" id="PTHR44757:SF2">
    <property type="entry name" value="BIOFILM ARCHITECTURE MAINTENANCE PROTEIN MBAA"/>
    <property type="match status" value="1"/>
</dbReference>
<organism evidence="2 3">
    <name type="scientific">Ferrithrix thermotolerans DSM 19514</name>
    <dbReference type="NCBI Taxonomy" id="1121881"/>
    <lineage>
        <taxon>Bacteria</taxon>
        <taxon>Bacillati</taxon>
        <taxon>Actinomycetota</taxon>
        <taxon>Acidimicrobiia</taxon>
        <taxon>Acidimicrobiales</taxon>
        <taxon>Acidimicrobiaceae</taxon>
        <taxon>Ferrithrix</taxon>
    </lineage>
</organism>
<accession>A0A1M4VK35</accession>
<dbReference type="InterPro" id="IPR043128">
    <property type="entry name" value="Rev_trsase/Diguanyl_cyclase"/>
</dbReference>
<gene>
    <name evidence="2" type="ORF">SAMN02745225_01339</name>
</gene>
<keyword evidence="3" id="KW-1185">Reference proteome</keyword>
<sequence length="451" mass="49121">MNSEYVSGDGSKEPWSITNDQAYESKLLSGGTAIEIGTLSCNRFGLITAFTALDPWFDFISIPPGAVDGMNISQLLPGFDVTTAFSENTLGPGYVGSSYIKIKSASSTRNQGYRVAAIVKRGEDCAPNEYSVALFAQTTERDTLRVGSVSSRKLVALTARFTEIIASIGEQITEEPQLMSACIDSLLGSGIFHAAWLGTESFSTGCFDIVDAAGAGAGEMKNFKIPVQVNDHLTPLSSKAYASNSLCYNNDQINAPGLGPWRDFFIAHRWRSVVAMPVGDAVAESVLVAASPISNLFQPHTLEAMETINKLIVQSLRLLRQQQQATQFRQNTLWLSTHDQATSLANRAQFENVLFAKTKKTNTAPRPFALCLLDIDDLRSINSMHGTEVGDQLIVHFSKALIETFEDLDSVFRVGGDQFAVIVDDTTDPKVVLDLFDTLTTAAQLKIKFLF</sequence>
<proteinExistence type="predicted"/>
<dbReference type="SUPFAM" id="SSF55073">
    <property type="entry name" value="Nucleotide cyclase"/>
    <property type="match status" value="1"/>
</dbReference>
<dbReference type="InterPro" id="IPR029787">
    <property type="entry name" value="Nucleotide_cyclase"/>
</dbReference>
<dbReference type="CDD" id="cd01949">
    <property type="entry name" value="GGDEF"/>
    <property type="match status" value="1"/>
</dbReference>
<dbReference type="NCBIfam" id="TIGR00254">
    <property type="entry name" value="GGDEF"/>
    <property type="match status" value="1"/>
</dbReference>
<name>A0A1M4VK35_9ACTN</name>
<dbReference type="InterPro" id="IPR052155">
    <property type="entry name" value="Biofilm_reg_signaling"/>
</dbReference>
<dbReference type="Proteomes" id="UP000184295">
    <property type="component" value="Unassembled WGS sequence"/>
</dbReference>